<dbReference type="Pfam" id="PF01312">
    <property type="entry name" value="Bac_export_2"/>
    <property type="match status" value="1"/>
</dbReference>
<sequence>MERKRAVALQYEQASGAAPRVVAKGSGAVAEAILQRAREAGVPVHEDAGLTEALMAVEVDAVIPEELYIVVAQVLAAVYRAAR</sequence>
<accession>A0A1I7IPH5</accession>
<keyword evidence="1" id="KW-0969">Cilium</keyword>
<dbReference type="Gene3D" id="3.40.1690.10">
    <property type="entry name" value="secretion proteins EscU"/>
    <property type="match status" value="1"/>
</dbReference>
<dbReference type="STRING" id="392015.SAMN05421543_10719"/>
<dbReference type="AlphaFoldDB" id="A0A1I7IPH5"/>
<protein>
    <submittedName>
        <fullName evidence="1">Flagellar biosynthesis protein</fullName>
    </submittedName>
</protein>
<keyword evidence="2" id="KW-1185">Reference proteome</keyword>
<name>A0A1I7IPH5_9BACL</name>
<gene>
    <name evidence="1" type="ORF">SAMN05421543_10719</name>
</gene>
<dbReference type="OrthoDB" id="5244399at2"/>
<dbReference type="InterPro" id="IPR006135">
    <property type="entry name" value="T3SS_substrate_exporter"/>
</dbReference>
<reference evidence="2" key="1">
    <citation type="submission" date="2016-10" db="EMBL/GenBank/DDBJ databases">
        <authorList>
            <person name="Varghese N."/>
        </authorList>
    </citation>
    <scope>NUCLEOTIDE SEQUENCE [LARGE SCALE GENOMIC DNA]</scope>
    <source>
        <strain evidence="2">DSM 17980</strain>
    </source>
</reference>
<dbReference type="EMBL" id="FPBV01000007">
    <property type="protein sequence ID" value="SFU74806.1"/>
    <property type="molecule type" value="Genomic_DNA"/>
</dbReference>
<dbReference type="Proteomes" id="UP000183508">
    <property type="component" value="Unassembled WGS sequence"/>
</dbReference>
<dbReference type="InterPro" id="IPR029025">
    <property type="entry name" value="T3SS_substrate_exporter_C"/>
</dbReference>
<evidence type="ECO:0000313" key="1">
    <source>
        <dbReference type="EMBL" id="SFU74806.1"/>
    </source>
</evidence>
<organism evidence="1 2">
    <name type="scientific">Alicyclobacillus macrosporangiidus</name>
    <dbReference type="NCBI Taxonomy" id="392015"/>
    <lineage>
        <taxon>Bacteria</taxon>
        <taxon>Bacillati</taxon>
        <taxon>Bacillota</taxon>
        <taxon>Bacilli</taxon>
        <taxon>Bacillales</taxon>
        <taxon>Alicyclobacillaceae</taxon>
        <taxon>Alicyclobacillus</taxon>
    </lineage>
</organism>
<dbReference type="PANTHER" id="PTHR30531">
    <property type="entry name" value="FLAGELLAR BIOSYNTHETIC PROTEIN FLHB"/>
    <property type="match status" value="1"/>
</dbReference>
<dbReference type="GO" id="GO:0005886">
    <property type="term" value="C:plasma membrane"/>
    <property type="evidence" value="ECO:0007669"/>
    <property type="project" value="TreeGrafter"/>
</dbReference>
<keyword evidence="1" id="KW-0282">Flagellum</keyword>
<dbReference type="eggNOG" id="COG2257">
    <property type="taxonomic scope" value="Bacteria"/>
</dbReference>
<dbReference type="RefSeq" id="WP_074951286.1">
    <property type="nucleotide sequence ID" value="NZ_FPBV01000007.1"/>
</dbReference>
<proteinExistence type="predicted"/>
<dbReference type="SUPFAM" id="SSF160544">
    <property type="entry name" value="EscU C-terminal domain-like"/>
    <property type="match status" value="1"/>
</dbReference>
<keyword evidence="1" id="KW-0966">Cell projection</keyword>
<dbReference type="GO" id="GO:0009306">
    <property type="term" value="P:protein secretion"/>
    <property type="evidence" value="ECO:0007669"/>
    <property type="project" value="InterPro"/>
</dbReference>
<evidence type="ECO:0000313" key="2">
    <source>
        <dbReference type="Proteomes" id="UP000183508"/>
    </source>
</evidence>
<dbReference type="PANTHER" id="PTHR30531:SF12">
    <property type="entry name" value="FLAGELLAR BIOSYNTHETIC PROTEIN FLHB"/>
    <property type="match status" value="1"/>
</dbReference>